<dbReference type="Pfam" id="PF13238">
    <property type="entry name" value="AAA_18"/>
    <property type="match status" value="1"/>
</dbReference>
<dbReference type="GO" id="GO:0005524">
    <property type="term" value="F:ATP binding"/>
    <property type="evidence" value="ECO:0007669"/>
    <property type="project" value="UniProtKB-UniRule"/>
</dbReference>
<evidence type="ECO:0000256" key="1">
    <source>
        <dbReference type="ARBA" id="ARBA00004496"/>
    </source>
</evidence>
<gene>
    <name evidence="11" type="primary">cmk1</name>
    <name evidence="10" type="synonym">cmk</name>
    <name evidence="11" type="ordered locus">Hqrw_3092</name>
</gene>
<dbReference type="GO" id="GO:0036431">
    <property type="term" value="F:dCMP kinase activity"/>
    <property type="evidence" value="ECO:0007669"/>
    <property type="project" value="InterPro"/>
</dbReference>
<keyword evidence="3 10" id="KW-0963">Cytoplasm</keyword>
<comment type="subcellular location">
    <subcellularLocation>
        <location evidence="1 10">Cytoplasm</location>
    </subcellularLocation>
</comment>
<name>G0LJE5_HALWC</name>
<dbReference type="GO" id="GO:0036430">
    <property type="term" value="F:CMP kinase activity"/>
    <property type="evidence" value="ECO:0007669"/>
    <property type="project" value="RHEA"/>
</dbReference>
<accession>G0LJE5</accession>
<evidence type="ECO:0000313" key="12">
    <source>
        <dbReference type="Proteomes" id="UP000007954"/>
    </source>
</evidence>
<dbReference type="InterPro" id="IPR027417">
    <property type="entry name" value="P-loop_NTPase"/>
</dbReference>
<evidence type="ECO:0000256" key="4">
    <source>
        <dbReference type="ARBA" id="ARBA00022679"/>
    </source>
</evidence>
<dbReference type="InterPro" id="IPR011892">
    <property type="entry name" value="Cyt_kin_arch"/>
</dbReference>
<dbReference type="EMBL" id="FR746099">
    <property type="protein sequence ID" value="CCC40879.1"/>
    <property type="molecule type" value="Genomic_DNA"/>
</dbReference>
<evidence type="ECO:0000256" key="3">
    <source>
        <dbReference type="ARBA" id="ARBA00022490"/>
    </source>
</evidence>
<evidence type="ECO:0000256" key="6">
    <source>
        <dbReference type="ARBA" id="ARBA00022777"/>
    </source>
</evidence>
<evidence type="ECO:0000256" key="9">
    <source>
        <dbReference type="ARBA" id="ARBA00048478"/>
    </source>
</evidence>
<dbReference type="Proteomes" id="UP000007954">
    <property type="component" value="Chromosome"/>
</dbReference>
<dbReference type="GO" id="GO:0006220">
    <property type="term" value="P:pyrimidine nucleotide metabolic process"/>
    <property type="evidence" value="ECO:0007669"/>
    <property type="project" value="UniProtKB-UniRule"/>
</dbReference>
<evidence type="ECO:0000256" key="5">
    <source>
        <dbReference type="ARBA" id="ARBA00022741"/>
    </source>
</evidence>
<dbReference type="HAMAP" id="MF_00239">
    <property type="entry name" value="Cytidyl_kinase_type2"/>
    <property type="match status" value="1"/>
</dbReference>
<comment type="catalytic activity">
    <reaction evidence="9 10">
        <text>CMP + ATP = CDP + ADP</text>
        <dbReference type="Rhea" id="RHEA:11600"/>
        <dbReference type="ChEBI" id="CHEBI:30616"/>
        <dbReference type="ChEBI" id="CHEBI:58069"/>
        <dbReference type="ChEBI" id="CHEBI:60377"/>
        <dbReference type="ChEBI" id="CHEBI:456216"/>
        <dbReference type="EC" id="2.7.4.25"/>
    </reaction>
</comment>
<feature type="binding site" evidence="10">
    <location>
        <begin position="22"/>
        <end position="30"/>
    </location>
    <ligand>
        <name>ATP</name>
        <dbReference type="ChEBI" id="CHEBI:30616"/>
    </ligand>
</feature>
<dbReference type="CDD" id="cd02020">
    <property type="entry name" value="CMPK"/>
    <property type="match status" value="1"/>
</dbReference>
<proteinExistence type="inferred from homology"/>
<evidence type="ECO:0000256" key="10">
    <source>
        <dbReference type="HAMAP-Rule" id="MF_00239"/>
    </source>
</evidence>
<dbReference type="SUPFAM" id="SSF52540">
    <property type="entry name" value="P-loop containing nucleoside triphosphate hydrolases"/>
    <property type="match status" value="1"/>
</dbReference>
<dbReference type="AlphaFoldDB" id="G0LJE5"/>
<comment type="catalytic activity">
    <reaction evidence="8 10">
        <text>dCMP + ATP = dCDP + ADP</text>
        <dbReference type="Rhea" id="RHEA:25094"/>
        <dbReference type="ChEBI" id="CHEBI:30616"/>
        <dbReference type="ChEBI" id="CHEBI:57566"/>
        <dbReference type="ChEBI" id="CHEBI:58593"/>
        <dbReference type="ChEBI" id="CHEBI:456216"/>
        <dbReference type="EC" id="2.7.4.25"/>
    </reaction>
</comment>
<keyword evidence="4 10" id="KW-0808">Transferase</keyword>
<dbReference type="Gene3D" id="3.40.50.300">
    <property type="entry name" value="P-loop containing nucleotide triphosphate hydrolases"/>
    <property type="match status" value="1"/>
</dbReference>
<evidence type="ECO:0000256" key="7">
    <source>
        <dbReference type="ARBA" id="ARBA00022840"/>
    </source>
</evidence>
<dbReference type="OrthoDB" id="31096at2157"/>
<dbReference type="InterPro" id="IPR011994">
    <property type="entry name" value="Cytidylate_kinase_dom"/>
</dbReference>
<evidence type="ECO:0000313" key="11">
    <source>
        <dbReference type="EMBL" id="CCC40879.1"/>
    </source>
</evidence>
<keyword evidence="6 10" id="KW-0418">Kinase</keyword>
<sequence length="204" mass="22722">MTDKSTSTVRSVDSNLFITVSGPPGCGATTLCDGLSEALNCGYVSGGDIFRDLADERGMSLSQLIAKTDETDEIDRALDRRLRTIAEKWGAANNPFILEARLAGWLAGNRADLRIWLDAPDEVRVERTRDRDEMEAEMRVREVSEAGRYKSYYNIDVTDQSFYDLSINTARWGKDASLEMVLTAIDEYEPTDDEGAFKTDDVAV</sequence>
<keyword evidence="7 10" id="KW-0067">ATP-binding</keyword>
<dbReference type="KEGG" id="hwc:Hqrw_3092"/>
<protein>
    <recommendedName>
        <fullName evidence="10">Cytidylate kinase</fullName>
        <shortName evidence="10">CK</shortName>
        <ecNumber evidence="10">2.7.4.25</ecNumber>
    </recommendedName>
    <alternativeName>
        <fullName evidence="10">Cytidine monophosphate kinase</fullName>
        <shortName evidence="10">CMP kinase</shortName>
    </alternativeName>
</protein>
<comment type="similarity">
    <text evidence="2 10">Belongs to the cytidylate kinase family. Type 2 subfamily.</text>
</comment>
<dbReference type="HOGENOM" id="CLU_079959_1_0_2"/>
<dbReference type="EC" id="2.7.4.25" evidence="10"/>
<evidence type="ECO:0000256" key="2">
    <source>
        <dbReference type="ARBA" id="ARBA00011005"/>
    </source>
</evidence>
<keyword evidence="5 10" id="KW-0547">Nucleotide-binding</keyword>
<organism evidence="11 12">
    <name type="scientific">Haloquadratum walsbyi (strain DSM 16854 / JCM 12705 / C23)</name>
    <dbReference type="NCBI Taxonomy" id="768065"/>
    <lineage>
        <taxon>Archaea</taxon>
        <taxon>Methanobacteriati</taxon>
        <taxon>Methanobacteriota</taxon>
        <taxon>Stenosarchaea group</taxon>
        <taxon>Halobacteria</taxon>
        <taxon>Halobacteriales</taxon>
        <taxon>Haloferacaceae</taxon>
        <taxon>Haloquadratum</taxon>
    </lineage>
</organism>
<dbReference type="NCBIfam" id="TIGR02173">
    <property type="entry name" value="cyt_kin_arch"/>
    <property type="match status" value="1"/>
</dbReference>
<dbReference type="GeneID" id="12447873"/>
<dbReference type="RefSeq" id="WP_014556388.1">
    <property type="nucleotide sequence ID" value="NC_017459.1"/>
</dbReference>
<reference evidence="11 12" key="1">
    <citation type="journal article" date="2011" name="PLoS ONE">
        <title>Haloquadratum walsbyi: limited diversity in a global pond.</title>
        <authorList>
            <person name="Dyall-Smith M."/>
            <person name="Pfeiffer F."/>
            <person name="Klee K."/>
            <person name="Palm P."/>
            <person name="Gross K."/>
            <person name="Schuster S.C."/>
            <person name="Rampp M."/>
            <person name="Oesterhelt D."/>
        </authorList>
    </citation>
    <scope>NUCLEOTIDE SEQUENCE [LARGE SCALE GENOMIC DNA]</scope>
    <source>
        <strain evidence="12">DSM 16854 / JCM 12705 / C23</strain>
    </source>
</reference>
<evidence type="ECO:0000256" key="8">
    <source>
        <dbReference type="ARBA" id="ARBA00047615"/>
    </source>
</evidence>
<dbReference type="GO" id="GO:0005737">
    <property type="term" value="C:cytoplasm"/>
    <property type="evidence" value="ECO:0007669"/>
    <property type="project" value="UniProtKB-SubCell"/>
</dbReference>